<dbReference type="InterPro" id="IPR012942">
    <property type="entry name" value="SRR1-like"/>
</dbReference>
<comment type="similarity">
    <text evidence="1">Belongs to the SRR1 family.</text>
</comment>
<dbReference type="GO" id="GO:0005634">
    <property type="term" value="C:nucleus"/>
    <property type="evidence" value="ECO:0007669"/>
    <property type="project" value="TreeGrafter"/>
</dbReference>
<feature type="domain" description="SRR1-like" evidence="2">
    <location>
        <begin position="105"/>
        <end position="264"/>
    </location>
</feature>
<evidence type="ECO:0000256" key="1">
    <source>
        <dbReference type="ARBA" id="ARBA00009856"/>
    </source>
</evidence>
<dbReference type="EMBL" id="JBBPFD010000003">
    <property type="protein sequence ID" value="KAK7934066.1"/>
    <property type="molecule type" value="Genomic_DNA"/>
</dbReference>
<name>A0AAW0PTI9_9GOBI</name>
<accession>A0AAW0PTI9</accession>
<dbReference type="PANTHER" id="PTHR28626:SF3">
    <property type="entry name" value="SRR1-LIKE PROTEIN"/>
    <property type="match status" value="1"/>
</dbReference>
<dbReference type="InterPro" id="IPR040044">
    <property type="entry name" value="SRR1L"/>
</dbReference>
<dbReference type="GO" id="GO:0005737">
    <property type="term" value="C:cytoplasm"/>
    <property type="evidence" value="ECO:0007669"/>
    <property type="project" value="TreeGrafter"/>
</dbReference>
<dbReference type="PANTHER" id="PTHR28626">
    <property type="entry name" value="SRR1-LIKE PROTEIN"/>
    <property type="match status" value="1"/>
</dbReference>
<protein>
    <recommendedName>
        <fullName evidence="2">SRR1-like domain-containing protein</fullName>
    </recommendedName>
</protein>
<sequence>MYKKIVGMSGDNEGWQVARRRKGKTAKTKLQVSVSEPNFQDHLDVDKTEARLNQTVSGLRYEVFYAKWKDKLLTAAVGIQHFLEKNGDTEVSANHGLDGSPPGPPGQMECVCFGLGSFSSCVTARYQLAMLLLLLDALKIERSDCFVFDPVFSSGEKDVLKRIGLTVLTENEEGKREANKPTIFYLMHCGKALYNNLLWKNWNKQYLTKIIIIGNSFCAMKERTIDREFIRDYKYISQITAVCKESLLPCPSHMIDVFSDTAVITFPPGGVDELSELTWLDPPEPQYEHCVDLEIVCKDKLR</sequence>
<proteinExistence type="inferred from homology"/>
<dbReference type="Pfam" id="PF07985">
    <property type="entry name" value="SRR1"/>
    <property type="match status" value="1"/>
</dbReference>
<keyword evidence="4" id="KW-1185">Reference proteome</keyword>
<evidence type="ECO:0000313" key="3">
    <source>
        <dbReference type="EMBL" id="KAK7934066.1"/>
    </source>
</evidence>
<dbReference type="Proteomes" id="UP001460270">
    <property type="component" value="Unassembled WGS sequence"/>
</dbReference>
<organism evidence="3 4">
    <name type="scientific">Mugilogobius chulae</name>
    <name type="common">yellowstripe goby</name>
    <dbReference type="NCBI Taxonomy" id="88201"/>
    <lineage>
        <taxon>Eukaryota</taxon>
        <taxon>Metazoa</taxon>
        <taxon>Chordata</taxon>
        <taxon>Craniata</taxon>
        <taxon>Vertebrata</taxon>
        <taxon>Euteleostomi</taxon>
        <taxon>Actinopterygii</taxon>
        <taxon>Neopterygii</taxon>
        <taxon>Teleostei</taxon>
        <taxon>Neoteleostei</taxon>
        <taxon>Acanthomorphata</taxon>
        <taxon>Gobiaria</taxon>
        <taxon>Gobiiformes</taxon>
        <taxon>Gobioidei</taxon>
        <taxon>Gobiidae</taxon>
        <taxon>Gobionellinae</taxon>
        <taxon>Mugilogobius</taxon>
    </lineage>
</organism>
<evidence type="ECO:0000259" key="2">
    <source>
        <dbReference type="Pfam" id="PF07985"/>
    </source>
</evidence>
<reference evidence="4" key="1">
    <citation type="submission" date="2024-04" db="EMBL/GenBank/DDBJ databases">
        <title>Salinicola lusitanus LLJ914,a marine bacterium isolated from the Okinawa Trough.</title>
        <authorList>
            <person name="Li J."/>
        </authorList>
    </citation>
    <scope>NUCLEOTIDE SEQUENCE [LARGE SCALE GENOMIC DNA]</scope>
</reference>
<gene>
    <name evidence="3" type="ORF">WMY93_004962</name>
</gene>
<evidence type="ECO:0000313" key="4">
    <source>
        <dbReference type="Proteomes" id="UP001460270"/>
    </source>
</evidence>
<comment type="caution">
    <text evidence="3">The sequence shown here is derived from an EMBL/GenBank/DDBJ whole genome shotgun (WGS) entry which is preliminary data.</text>
</comment>
<dbReference type="AlphaFoldDB" id="A0AAW0PTI9"/>